<feature type="transmembrane region" description="Helical" evidence="2">
    <location>
        <begin position="180"/>
        <end position="198"/>
    </location>
</feature>
<dbReference type="SUPFAM" id="SSF48726">
    <property type="entry name" value="Immunoglobulin"/>
    <property type="match status" value="1"/>
</dbReference>
<protein>
    <submittedName>
        <fullName evidence="4">Uncharacterized LOC103369523</fullName>
    </submittedName>
</protein>
<dbReference type="PROSITE" id="PS50835">
    <property type="entry name" value="IG_LIKE"/>
    <property type="match status" value="1"/>
</dbReference>
<dbReference type="Gene3D" id="2.60.40.10">
    <property type="entry name" value="Immunoglobulins"/>
    <property type="match status" value="1"/>
</dbReference>
<dbReference type="InterPro" id="IPR003599">
    <property type="entry name" value="Ig_sub"/>
</dbReference>
<evidence type="ECO:0000313" key="4">
    <source>
        <dbReference type="Ensembl" id="ENSSPAP00000009763.1"/>
    </source>
</evidence>
<reference evidence="4" key="1">
    <citation type="submission" date="2023-09" db="UniProtKB">
        <authorList>
            <consortium name="Ensembl"/>
        </authorList>
    </citation>
    <scope>IDENTIFICATION</scope>
</reference>
<keyword evidence="2" id="KW-1133">Transmembrane helix</keyword>
<feature type="domain" description="Ig-like" evidence="3">
    <location>
        <begin position="75"/>
        <end position="164"/>
    </location>
</feature>
<dbReference type="InterPro" id="IPR013151">
    <property type="entry name" value="Immunoglobulin_dom"/>
</dbReference>
<dbReference type="GO" id="GO:0030183">
    <property type="term" value="P:B cell differentiation"/>
    <property type="evidence" value="ECO:0007669"/>
    <property type="project" value="TreeGrafter"/>
</dbReference>
<dbReference type="InterPro" id="IPR007110">
    <property type="entry name" value="Ig-like_dom"/>
</dbReference>
<dbReference type="InterPro" id="IPR013783">
    <property type="entry name" value="Ig-like_fold"/>
</dbReference>
<dbReference type="GO" id="GO:0050853">
    <property type="term" value="P:B cell receptor signaling pathway"/>
    <property type="evidence" value="ECO:0007669"/>
    <property type="project" value="TreeGrafter"/>
</dbReference>
<dbReference type="GO" id="GO:0009897">
    <property type="term" value="C:external side of plasma membrane"/>
    <property type="evidence" value="ECO:0007669"/>
    <property type="project" value="TreeGrafter"/>
</dbReference>
<accession>A0A3B4ZLJ3</accession>
<evidence type="ECO:0000256" key="1">
    <source>
        <dbReference type="ARBA" id="ARBA00023319"/>
    </source>
</evidence>
<dbReference type="AlphaFoldDB" id="A0A3B4ZLJ3"/>
<dbReference type="Pfam" id="PF00047">
    <property type="entry name" value="ig"/>
    <property type="match status" value="1"/>
</dbReference>
<keyword evidence="2" id="KW-0472">Membrane</keyword>
<dbReference type="STRING" id="144197.ENSSPAP00000009763"/>
<organism evidence="4">
    <name type="scientific">Stegastes partitus</name>
    <name type="common">bicolor damselfish</name>
    <dbReference type="NCBI Taxonomy" id="144197"/>
    <lineage>
        <taxon>Eukaryota</taxon>
        <taxon>Metazoa</taxon>
        <taxon>Chordata</taxon>
        <taxon>Craniata</taxon>
        <taxon>Vertebrata</taxon>
        <taxon>Euteleostomi</taxon>
        <taxon>Actinopterygii</taxon>
        <taxon>Neopterygii</taxon>
        <taxon>Teleostei</taxon>
        <taxon>Neoteleostei</taxon>
        <taxon>Acanthomorphata</taxon>
        <taxon>Ovalentaria</taxon>
        <taxon>Pomacentridae</taxon>
        <taxon>Stegastes</taxon>
    </lineage>
</organism>
<evidence type="ECO:0000259" key="3">
    <source>
        <dbReference type="PROSITE" id="PS50835"/>
    </source>
</evidence>
<dbReference type="InterPro" id="IPR036179">
    <property type="entry name" value="Ig-like_dom_sf"/>
</dbReference>
<proteinExistence type="predicted"/>
<dbReference type="GeneTree" id="ENSGT00730000111991"/>
<feature type="transmembrane region" description="Helical" evidence="2">
    <location>
        <begin position="47"/>
        <end position="66"/>
    </location>
</feature>
<evidence type="ECO:0000256" key="2">
    <source>
        <dbReference type="SAM" id="Phobius"/>
    </source>
</evidence>
<dbReference type="Ensembl" id="ENSSPAT00000009940.1">
    <property type="protein sequence ID" value="ENSSPAP00000009763.1"/>
    <property type="gene ID" value="ENSSPAG00000007448.1"/>
</dbReference>
<keyword evidence="1" id="KW-0393">Immunoglobulin domain</keyword>
<sequence>MCSNTQPAHPLVHTLLQLVHNIFEERLGHTCSSSIRNVILLHVTMRWMLAGFCGLALISLSVALKIRQKPRFYGVKTNRDVYIYCSVAKQNQKHEVDWYKADEYDVPHAKRIKVEKQERIAFEDKGMIRNAYLILAKLQTDDSGVYFCRVKDTWGPGTELRAVRPIKRSQALYRSQMKDSLMVVQGLLLAACIAALLLRRRTLLEQKDSIYEEPETDHIYEGLAIETCGGGLYEELAVYSQADGAEAPWE</sequence>
<name>A0A3B4ZLJ3_9TELE</name>
<dbReference type="PANTHER" id="PTHR14334">
    <property type="entry name" value="B-CELL ANTIGEN RECEPTOR COMPLEX-ASSOCIATED PROTEIN"/>
    <property type="match status" value="1"/>
</dbReference>
<dbReference type="GO" id="GO:0019815">
    <property type="term" value="C:B cell receptor complex"/>
    <property type="evidence" value="ECO:0007669"/>
    <property type="project" value="TreeGrafter"/>
</dbReference>
<keyword evidence="2" id="KW-0812">Transmembrane</keyword>
<dbReference type="PANTHER" id="PTHR14334:SF2">
    <property type="entry name" value="B-CELL ANTIGEN RECEPTOR COMPLEX-ASSOCIATED PROTEIN BETA CHAIN"/>
    <property type="match status" value="1"/>
</dbReference>
<dbReference type="SMART" id="SM00409">
    <property type="entry name" value="IG"/>
    <property type="match status" value="1"/>
</dbReference>